<dbReference type="Proteomes" id="UP000030669">
    <property type="component" value="Unassembled WGS sequence"/>
</dbReference>
<proteinExistence type="predicted"/>
<reference evidence="1 2" key="1">
    <citation type="journal article" date="2012" name="Science">
        <title>The Paleozoic origin of enzymatic lignin decomposition reconstructed from 31 fungal genomes.</title>
        <authorList>
            <person name="Floudas D."/>
            <person name="Binder M."/>
            <person name="Riley R."/>
            <person name="Barry K."/>
            <person name="Blanchette R.A."/>
            <person name="Henrissat B."/>
            <person name="Martinez A.T."/>
            <person name="Otillar R."/>
            <person name="Spatafora J.W."/>
            <person name="Yadav J.S."/>
            <person name="Aerts A."/>
            <person name="Benoit I."/>
            <person name="Boyd A."/>
            <person name="Carlson A."/>
            <person name="Copeland A."/>
            <person name="Coutinho P.M."/>
            <person name="de Vries R.P."/>
            <person name="Ferreira P."/>
            <person name="Findley K."/>
            <person name="Foster B."/>
            <person name="Gaskell J."/>
            <person name="Glotzer D."/>
            <person name="Gorecki P."/>
            <person name="Heitman J."/>
            <person name="Hesse C."/>
            <person name="Hori C."/>
            <person name="Igarashi K."/>
            <person name="Jurgens J.A."/>
            <person name="Kallen N."/>
            <person name="Kersten P."/>
            <person name="Kohler A."/>
            <person name="Kuees U."/>
            <person name="Kumar T.K.A."/>
            <person name="Kuo A."/>
            <person name="LaButti K."/>
            <person name="Larrondo L.F."/>
            <person name="Lindquist E."/>
            <person name="Ling A."/>
            <person name="Lombard V."/>
            <person name="Lucas S."/>
            <person name="Lundell T."/>
            <person name="Martin R."/>
            <person name="McLaughlin D.J."/>
            <person name="Morgenstern I."/>
            <person name="Morin E."/>
            <person name="Murat C."/>
            <person name="Nagy L.G."/>
            <person name="Nolan M."/>
            <person name="Ohm R.A."/>
            <person name="Patyshakuliyeva A."/>
            <person name="Rokas A."/>
            <person name="Ruiz-Duenas F.J."/>
            <person name="Sabat G."/>
            <person name="Salamov A."/>
            <person name="Samejima M."/>
            <person name="Schmutz J."/>
            <person name="Slot J.C."/>
            <person name="St John F."/>
            <person name="Stenlid J."/>
            <person name="Sun H."/>
            <person name="Sun S."/>
            <person name="Syed K."/>
            <person name="Tsang A."/>
            <person name="Wiebenga A."/>
            <person name="Young D."/>
            <person name="Pisabarro A."/>
            <person name="Eastwood D.C."/>
            <person name="Martin F."/>
            <person name="Cullen D."/>
            <person name="Grigoriev I.V."/>
            <person name="Hibbett D.S."/>
        </authorList>
    </citation>
    <scope>NUCLEOTIDE SEQUENCE [LARGE SCALE GENOMIC DNA]</scope>
    <source>
        <strain evidence="1 2">ATCC 11539</strain>
    </source>
</reference>
<sequence length="248" mass="27877">MLPSGVVIVNRSVAFLGNMPEDSLDVHSIPGFIKRSMGDALRDSGGAYLGNKTVSMMRILSRLLEIVFEQLRGVRFEDANTIALHLQRHHTPNNQLRGIQPKQYVVLENEGCTQYHIITLIQPVYSIDIDLLEHLLPQTLHPIRRGPLVLVPAGDVEAKLQDVGYKYLGCESSFSVVYQNMRTAQSTLEVLDQRWLVLRISIVLGAVLQNLFNMQGNGIPHHFRNIPIFEIALEKTGGIPLSDIEHWV</sequence>
<name>S7Q675_GLOTA</name>
<dbReference type="RefSeq" id="XP_007866172.1">
    <property type="nucleotide sequence ID" value="XM_007867981.1"/>
</dbReference>
<organism evidence="1 2">
    <name type="scientific">Gloeophyllum trabeum (strain ATCC 11539 / FP-39264 / Madison 617)</name>
    <name type="common">Brown rot fungus</name>
    <dbReference type="NCBI Taxonomy" id="670483"/>
    <lineage>
        <taxon>Eukaryota</taxon>
        <taxon>Fungi</taxon>
        <taxon>Dikarya</taxon>
        <taxon>Basidiomycota</taxon>
        <taxon>Agaricomycotina</taxon>
        <taxon>Agaricomycetes</taxon>
        <taxon>Gloeophyllales</taxon>
        <taxon>Gloeophyllaceae</taxon>
        <taxon>Gloeophyllum</taxon>
    </lineage>
</organism>
<protein>
    <submittedName>
        <fullName evidence="1">Uncharacterized protein</fullName>
    </submittedName>
</protein>
<dbReference type="EMBL" id="KB469302">
    <property type="protein sequence ID" value="EPQ54987.1"/>
    <property type="molecule type" value="Genomic_DNA"/>
</dbReference>
<evidence type="ECO:0000313" key="2">
    <source>
        <dbReference type="Proteomes" id="UP000030669"/>
    </source>
</evidence>
<dbReference type="GeneID" id="19309519"/>
<dbReference type="KEGG" id="gtr:GLOTRDRAFT_93572"/>
<keyword evidence="2" id="KW-1185">Reference proteome</keyword>
<evidence type="ECO:0000313" key="1">
    <source>
        <dbReference type="EMBL" id="EPQ54987.1"/>
    </source>
</evidence>
<dbReference type="HOGENOM" id="CLU_1120271_0_0_1"/>
<accession>S7Q675</accession>
<gene>
    <name evidence="1" type="ORF">GLOTRDRAFT_93572</name>
</gene>
<dbReference type="AlphaFoldDB" id="S7Q675"/>